<dbReference type="InterPro" id="IPR027417">
    <property type="entry name" value="P-loop_NTPase"/>
</dbReference>
<dbReference type="InterPro" id="IPR050625">
    <property type="entry name" value="ParA/MinD_ATPase"/>
</dbReference>
<name>A0A1N7H433_9RHOB</name>
<dbReference type="Gene3D" id="3.40.50.300">
    <property type="entry name" value="P-loop containing nucleotide triphosphate hydrolases"/>
    <property type="match status" value="1"/>
</dbReference>
<organism evidence="3 4">
    <name type="scientific">Roseovarius nanhaiticus</name>
    <dbReference type="NCBI Taxonomy" id="573024"/>
    <lineage>
        <taxon>Bacteria</taxon>
        <taxon>Pseudomonadati</taxon>
        <taxon>Pseudomonadota</taxon>
        <taxon>Alphaproteobacteria</taxon>
        <taxon>Rhodobacterales</taxon>
        <taxon>Roseobacteraceae</taxon>
        <taxon>Roseovarius</taxon>
    </lineage>
</organism>
<evidence type="ECO:0000313" key="4">
    <source>
        <dbReference type="Proteomes" id="UP000186019"/>
    </source>
</evidence>
<gene>
    <name evidence="3" type="ORF">SAMN05421666_2461</name>
</gene>
<reference evidence="3 4" key="1">
    <citation type="submission" date="2017-01" db="EMBL/GenBank/DDBJ databases">
        <authorList>
            <person name="Mah S.A."/>
            <person name="Swanson W.J."/>
            <person name="Moy G.W."/>
            <person name="Vacquier V.D."/>
        </authorList>
    </citation>
    <scope>NUCLEOTIDE SEQUENCE [LARGE SCALE GENOMIC DNA]</scope>
    <source>
        <strain evidence="3 4">DSM 29590</strain>
    </source>
</reference>
<dbReference type="RefSeq" id="WP_076534381.1">
    <property type="nucleotide sequence ID" value="NZ_FOAC01000003.1"/>
</dbReference>
<evidence type="ECO:0000313" key="3">
    <source>
        <dbReference type="EMBL" id="SIS19605.1"/>
    </source>
</evidence>
<dbReference type="GO" id="GO:0005829">
    <property type="term" value="C:cytosol"/>
    <property type="evidence" value="ECO:0007669"/>
    <property type="project" value="TreeGrafter"/>
</dbReference>
<dbReference type="STRING" id="573024.SAMN05216208_2858"/>
<dbReference type="EMBL" id="FTNV01000002">
    <property type="protein sequence ID" value="SIS19605.1"/>
    <property type="molecule type" value="Genomic_DNA"/>
</dbReference>
<dbReference type="GO" id="GO:0005524">
    <property type="term" value="F:ATP binding"/>
    <property type="evidence" value="ECO:0007669"/>
    <property type="project" value="UniProtKB-KW"/>
</dbReference>
<dbReference type="GO" id="GO:0016887">
    <property type="term" value="F:ATP hydrolysis activity"/>
    <property type="evidence" value="ECO:0007669"/>
    <property type="project" value="TreeGrafter"/>
</dbReference>
<accession>A0A1N7H433</accession>
<dbReference type="Gene3D" id="3.40.50.2300">
    <property type="match status" value="1"/>
</dbReference>
<dbReference type="GO" id="GO:0009898">
    <property type="term" value="C:cytoplasmic side of plasma membrane"/>
    <property type="evidence" value="ECO:0007669"/>
    <property type="project" value="TreeGrafter"/>
</dbReference>
<dbReference type="PANTHER" id="PTHR43384">
    <property type="entry name" value="SEPTUM SITE-DETERMINING PROTEIN MIND HOMOLOG, CHLOROPLASTIC-RELATED"/>
    <property type="match status" value="1"/>
</dbReference>
<dbReference type="AlphaFoldDB" id="A0A1N7H433"/>
<dbReference type="OrthoDB" id="8281972at2"/>
<dbReference type="PANTHER" id="PTHR43384:SF6">
    <property type="entry name" value="SEPTUM SITE-DETERMINING PROTEIN MIND HOMOLOG, CHLOROPLASTIC"/>
    <property type="match status" value="1"/>
</dbReference>
<protein>
    <submittedName>
        <fullName evidence="3">Pilus assembly protein CpaE</fullName>
    </submittedName>
</protein>
<sequence length="400" mass="42046">MPFDTSTSQGIAPFAAYVCTDQGAELARTVLERSGRPDGAVHGGGLSGAARLCADVASAQIVLAEIGKIPVSMACECVTEMSASGVGVILLGEHTDIDTYRALRNAGALEYFTLPANADDILAIKPKGPAQTETASQPAPSPSIAVLGCKGGVGASLLAQNLAFHAASAKGAQLRTALLDADLQFGSQAIDLDRDGTAGLFEALNAPDRIDETFIRATMDHLNDGLALYSHQVRNGQDALSYETGLSQVIAPIRACFGAVITDLPRDVMMRHPELLAQFDAVALVIPSGFSGVNAATRLIERINAEAPDIRILPVLSDLRRDAALSPKVVGATIGRDIAATLPRSDAPLIRAHRAARPLIQCQPRGPYAKAVRTIWKAATADAPQKAQTKQRAMLKRMFG</sequence>
<proteinExistence type="predicted"/>
<dbReference type="Proteomes" id="UP000186019">
    <property type="component" value="Unassembled WGS sequence"/>
</dbReference>
<keyword evidence="4" id="KW-1185">Reference proteome</keyword>
<evidence type="ECO:0000256" key="2">
    <source>
        <dbReference type="ARBA" id="ARBA00022840"/>
    </source>
</evidence>
<keyword evidence="1" id="KW-0547">Nucleotide-binding</keyword>
<dbReference type="SUPFAM" id="SSF52540">
    <property type="entry name" value="P-loop containing nucleoside triphosphate hydrolases"/>
    <property type="match status" value="1"/>
</dbReference>
<keyword evidence="2" id="KW-0067">ATP-binding</keyword>
<evidence type="ECO:0000256" key="1">
    <source>
        <dbReference type="ARBA" id="ARBA00022741"/>
    </source>
</evidence>
<dbReference type="GO" id="GO:0051782">
    <property type="term" value="P:negative regulation of cell division"/>
    <property type="evidence" value="ECO:0007669"/>
    <property type="project" value="TreeGrafter"/>
</dbReference>